<evidence type="ECO:0008006" key="3">
    <source>
        <dbReference type="Google" id="ProtNLM"/>
    </source>
</evidence>
<organism evidence="1 2">
    <name type="scientific">Paraburkholderia fungorum</name>
    <dbReference type="NCBI Taxonomy" id="134537"/>
    <lineage>
        <taxon>Bacteria</taxon>
        <taxon>Pseudomonadati</taxon>
        <taxon>Pseudomonadota</taxon>
        <taxon>Betaproteobacteria</taxon>
        <taxon>Burkholderiales</taxon>
        <taxon>Burkholderiaceae</taxon>
        <taxon>Paraburkholderia</taxon>
    </lineage>
</organism>
<dbReference type="InterPro" id="IPR021769">
    <property type="entry name" value="DUF3331"/>
</dbReference>
<dbReference type="AlphaFoldDB" id="A0AAU8TBE9"/>
<sequence>MVTRRQQRRIWSGILDLLRSKTPTDHPSVLSQGLLRRTAPTRDAERRSGVHPHSRNHLVVVLDRPDQNAITVSWRDPQGCCYAEQMWRLRHAPHKGTCVLSGRAIAAGTPVFMPFSRPRPANAGEMILPAALSREDAALSDPTRPTFAMRGGDT</sequence>
<gene>
    <name evidence="1" type="ORF">OI25_5049</name>
</gene>
<dbReference type="KEGG" id="bfn:OI25_5049"/>
<name>A0AAU8TBE9_9BURK</name>
<accession>A0AAU8TBE9</accession>
<evidence type="ECO:0000313" key="2">
    <source>
        <dbReference type="Proteomes" id="UP000032614"/>
    </source>
</evidence>
<reference evidence="1 2" key="1">
    <citation type="journal article" date="2015" name="Genome Announc.">
        <title>Complete genome sequences for 59 burkholderia isolates, both pathogenic and near neighbor.</title>
        <authorList>
            <person name="Johnson S.L."/>
            <person name="Bishop-Lilly K.A."/>
            <person name="Ladner J.T."/>
            <person name="Daligault H.E."/>
            <person name="Davenport K.W."/>
            <person name="Jaissle J."/>
            <person name="Frey K.G."/>
            <person name="Koroleva G.I."/>
            <person name="Bruce D.C."/>
            <person name="Coyne S.R."/>
            <person name="Broomall S.M."/>
            <person name="Li P.E."/>
            <person name="Teshima H."/>
            <person name="Gibbons H.S."/>
            <person name="Palacios G.F."/>
            <person name="Rosenzweig C.N."/>
            <person name="Redden C.L."/>
            <person name="Xu Y."/>
            <person name="Minogue T.D."/>
            <person name="Chain P.S."/>
        </authorList>
    </citation>
    <scope>NUCLEOTIDE SEQUENCE [LARGE SCALE GENOMIC DNA]</scope>
    <source>
        <strain evidence="1 2">ATCC BAA-463</strain>
    </source>
</reference>
<evidence type="ECO:0000313" key="1">
    <source>
        <dbReference type="EMBL" id="AJZ63267.1"/>
    </source>
</evidence>
<proteinExistence type="predicted"/>
<protein>
    <recommendedName>
        <fullName evidence="3">DUF3331 domain-containing protein</fullName>
    </recommendedName>
</protein>
<dbReference type="Pfam" id="PF11811">
    <property type="entry name" value="DUF3331"/>
    <property type="match status" value="1"/>
</dbReference>
<dbReference type="EMBL" id="CP010027">
    <property type="protein sequence ID" value="AJZ63267.1"/>
    <property type="molecule type" value="Genomic_DNA"/>
</dbReference>
<dbReference type="Proteomes" id="UP000032614">
    <property type="component" value="Chromosome 2"/>
</dbReference>